<dbReference type="InterPro" id="IPR018188">
    <property type="entry name" value="RNase_T2_His_AS_1"/>
</dbReference>
<sequence>MKSFMPLAFLLSLFAAQVSADSFTATHSCPLYQSKNKLTNPGEMMSVPGTEYEVLEMQGRATRPEWVRVKTAALSSPERWLAGRCGTLQQQNTGSDSGRCDVAGEQDGHVLALSWQGAFCELYGKGKRECDALNRSRNDERWLNLTLHGLWPNKKSCGTEYGFCGAVKQKAKGFCNYPDVPFGADAKARLAEVMPSADFNSCLERHQWWKHGSCQTLDANAYFIEAARLTELVNQSKMAQALKDSSGKMQSTANLRQLFTAEFGKHSGKRVSFHCSRGLLTEIRLSLPATLDSSIQIKHLMARDGAELRDSCPASFLVDAPG</sequence>
<organism evidence="4 5">
    <name type="scientific">Shewanella jiangmenensis</name>
    <dbReference type="NCBI Taxonomy" id="2837387"/>
    <lineage>
        <taxon>Bacteria</taxon>
        <taxon>Pseudomonadati</taxon>
        <taxon>Pseudomonadota</taxon>
        <taxon>Gammaproteobacteria</taxon>
        <taxon>Alteromonadales</taxon>
        <taxon>Shewanellaceae</taxon>
        <taxon>Shewanella</taxon>
    </lineage>
</organism>
<dbReference type="PROSITE" id="PS00531">
    <property type="entry name" value="RNASE_T2_2"/>
    <property type="match status" value="1"/>
</dbReference>
<reference evidence="4 5" key="1">
    <citation type="submission" date="2021-05" db="EMBL/GenBank/DDBJ databases">
        <title>Shewanella sp. JM162201.</title>
        <authorList>
            <person name="Xu S."/>
            <person name="Li A."/>
        </authorList>
    </citation>
    <scope>NUCLEOTIDE SEQUENCE [LARGE SCALE GENOMIC DNA]</scope>
    <source>
        <strain evidence="4 5">JM162201</strain>
    </source>
</reference>
<keyword evidence="3" id="KW-0732">Signal</keyword>
<protein>
    <submittedName>
        <fullName evidence="4">Uncharacterized protein</fullName>
    </submittedName>
</protein>
<dbReference type="PROSITE" id="PS00530">
    <property type="entry name" value="RNASE_T2_1"/>
    <property type="match status" value="1"/>
</dbReference>
<dbReference type="RefSeq" id="WP_214507411.1">
    <property type="nucleotide sequence ID" value="NZ_JAHEPS010000004.1"/>
</dbReference>
<dbReference type="Gene3D" id="3.90.730.10">
    <property type="entry name" value="Ribonuclease T2-like"/>
    <property type="match status" value="1"/>
</dbReference>
<keyword evidence="5" id="KW-1185">Reference proteome</keyword>
<comment type="similarity">
    <text evidence="1 2">Belongs to the RNase T2 family.</text>
</comment>
<dbReference type="Pfam" id="PF00445">
    <property type="entry name" value="Ribonuclease_T2"/>
    <property type="match status" value="1"/>
</dbReference>
<dbReference type="Proteomes" id="UP001195903">
    <property type="component" value="Unassembled WGS sequence"/>
</dbReference>
<evidence type="ECO:0000313" key="5">
    <source>
        <dbReference type="Proteomes" id="UP001195903"/>
    </source>
</evidence>
<comment type="caution">
    <text evidence="4">The sequence shown here is derived from an EMBL/GenBank/DDBJ whole genome shotgun (WGS) entry which is preliminary data.</text>
</comment>
<accession>A0ABS5V5G9</accession>
<proteinExistence type="inferred from homology"/>
<evidence type="ECO:0000256" key="1">
    <source>
        <dbReference type="ARBA" id="ARBA00007469"/>
    </source>
</evidence>
<dbReference type="InterPro" id="IPR036430">
    <property type="entry name" value="RNase_T2-like_sf"/>
</dbReference>
<feature type="chain" id="PRO_5045089313" evidence="3">
    <location>
        <begin position="21"/>
        <end position="322"/>
    </location>
</feature>
<dbReference type="InterPro" id="IPR001568">
    <property type="entry name" value="RNase_T2-like"/>
</dbReference>
<dbReference type="PANTHER" id="PTHR11240">
    <property type="entry name" value="RIBONUCLEASE T2"/>
    <property type="match status" value="1"/>
</dbReference>
<feature type="signal peptide" evidence="3">
    <location>
        <begin position="1"/>
        <end position="20"/>
    </location>
</feature>
<dbReference type="SUPFAM" id="SSF55895">
    <property type="entry name" value="Ribonuclease Rh-like"/>
    <property type="match status" value="1"/>
</dbReference>
<dbReference type="EMBL" id="JAHEPS010000004">
    <property type="protein sequence ID" value="MBT1445208.1"/>
    <property type="molecule type" value="Genomic_DNA"/>
</dbReference>
<name>A0ABS5V5G9_9GAMM</name>
<evidence type="ECO:0000256" key="2">
    <source>
        <dbReference type="RuleBase" id="RU004328"/>
    </source>
</evidence>
<gene>
    <name evidence="4" type="ORF">KJI95_11820</name>
</gene>
<evidence type="ECO:0000256" key="3">
    <source>
        <dbReference type="SAM" id="SignalP"/>
    </source>
</evidence>
<dbReference type="InterPro" id="IPR033130">
    <property type="entry name" value="RNase_T2_His_AS_2"/>
</dbReference>
<evidence type="ECO:0000313" key="4">
    <source>
        <dbReference type="EMBL" id="MBT1445208.1"/>
    </source>
</evidence>
<dbReference type="PANTHER" id="PTHR11240:SF22">
    <property type="entry name" value="RIBONUCLEASE T2"/>
    <property type="match status" value="1"/>
</dbReference>